<keyword evidence="5" id="KW-0624">Polysaccharide degradation</keyword>
<dbReference type="EMBL" id="BHYL01000253">
    <property type="protein sequence ID" value="GCD21243.1"/>
    <property type="molecule type" value="Genomic_DNA"/>
</dbReference>
<organism evidence="10 11">
    <name type="scientific">Cellulomonas algicola</name>
    <dbReference type="NCBI Taxonomy" id="2071633"/>
    <lineage>
        <taxon>Bacteria</taxon>
        <taxon>Bacillati</taxon>
        <taxon>Actinomycetota</taxon>
        <taxon>Actinomycetes</taxon>
        <taxon>Micrococcales</taxon>
        <taxon>Cellulomonadaceae</taxon>
        <taxon>Cellulomonas</taxon>
    </lineage>
</organism>
<dbReference type="Proteomes" id="UP000288246">
    <property type="component" value="Unassembled WGS sequence"/>
</dbReference>
<keyword evidence="4" id="KW-0326">Glycosidase</keyword>
<evidence type="ECO:0000259" key="8">
    <source>
        <dbReference type="PROSITE" id="PS50853"/>
    </source>
</evidence>
<keyword evidence="2" id="KW-0378">Hydrolase</keyword>
<evidence type="ECO:0000256" key="4">
    <source>
        <dbReference type="ARBA" id="ARBA00023295"/>
    </source>
</evidence>
<comment type="caution">
    <text evidence="10">The sequence shown here is derived from an EMBL/GenBank/DDBJ whole genome shotgun (WGS) entry which is preliminary data.</text>
</comment>
<dbReference type="PROSITE" id="PS50853">
    <property type="entry name" value="FN3"/>
    <property type="match status" value="1"/>
</dbReference>
<feature type="compositionally biased region" description="Low complexity" evidence="6">
    <location>
        <begin position="243"/>
        <end position="260"/>
    </location>
</feature>
<dbReference type="SMART" id="SM00637">
    <property type="entry name" value="CBD_II"/>
    <property type="match status" value="1"/>
</dbReference>
<feature type="region of interest" description="Disordered" evidence="6">
    <location>
        <begin position="227"/>
        <end position="260"/>
    </location>
</feature>
<dbReference type="RefSeq" id="WP_124343755.1">
    <property type="nucleotide sequence ID" value="NZ_BHYL01000253.1"/>
</dbReference>
<reference evidence="10 11" key="1">
    <citation type="submission" date="2018-11" db="EMBL/GenBank/DDBJ databases">
        <title>Draft genome sequence of Cellulomonas takizawaensis strain TKZ-21.</title>
        <authorList>
            <person name="Yamamura H."/>
            <person name="Hayashi T."/>
            <person name="Hamada M."/>
            <person name="Serisawa Y."/>
            <person name="Matsuyama K."/>
            <person name="Nakagawa Y."/>
            <person name="Otoguro M."/>
            <person name="Yanagida F."/>
            <person name="Hayakawa M."/>
        </authorList>
    </citation>
    <scope>NUCLEOTIDE SEQUENCE [LARGE SCALE GENOMIC DNA]</scope>
    <source>
        <strain evidence="10 11">TKZ-21</strain>
    </source>
</reference>
<dbReference type="PANTHER" id="PTHR34823">
    <property type="entry name" value="GLCNAC-BINDING PROTEIN A"/>
    <property type="match status" value="1"/>
</dbReference>
<proteinExistence type="predicted"/>
<dbReference type="PROSITE" id="PS51318">
    <property type="entry name" value="TAT"/>
    <property type="match status" value="1"/>
</dbReference>
<dbReference type="InterPro" id="IPR013783">
    <property type="entry name" value="Ig-like_fold"/>
</dbReference>
<evidence type="ECO:0000256" key="2">
    <source>
        <dbReference type="ARBA" id="ARBA00022801"/>
    </source>
</evidence>
<dbReference type="PANTHER" id="PTHR34823:SF1">
    <property type="entry name" value="CHITIN-BINDING TYPE-4 DOMAIN-CONTAINING PROTEIN"/>
    <property type="match status" value="1"/>
</dbReference>
<dbReference type="InterPro" id="IPR012291">
    <property type="entry name" value="CBM2_carb-bd_dom_sf"/>
</dbReference>
<dbReference type="CDD" id="cd21177">
    <property type="entry name" value="LPMO_AA10"/>
    <property type="match status" value="1"/>
</dbReference>
<feature type="chain" id="PRO_5039122103" evidence="7">
    <location>
        <begin position="36"/>
        <end position="448"/>
    </location>
</feature>
<dbReference type="SUPFAM" id="SSF49265">
    <property type="entry name" value="Fibronectin type III"/>
    <property type="match status" value="1"/>
</dbReference>
<name>A0A401V2W8_9CELL</name>
<dbReference type="Pfam" id="PF00553">
    <property type="entry name" value="CBM_2"/>
    <property type="match status" value="1"/>
</dbReference>
<dbReference type="PROSITE" id="PS51173">
    <property type="entry name" value="CBM2"/>
    <property type="match status" value="1"/>
</dbReference>
<dbReference type="InterPro" id="IPR014756">
    <property type="entry name" value="Ig_E-set"/>
</dbReference>
<feature type="signal peptide" evidence="7">
    <location>
        <begin position="1"/>
        <end position="35"/>
    </location>
</feature>
<protein>
    <submittedName>
        <fullName evidence="10">Chitin-binding protein</fullName>
    </submittedName>
</protein>
<dbReference type="InterPro" id="IPR004302">
    <property type="entry name" value="Cellulose/chitin-bd_N"/>
</dbReference>
<dbReference type="SUPFAM" id="SSF81296">
    <property type="entry name" value="E set domains"/>
    <property type="match status" value="1"/>
</dbReference>
<evidence type="ECO:0000313" key="10">
    <source>
        <dbReference type="EMBL" id="GCD21243.1"/>
    </source>
</evidence>
<accession>A0A401V2W8</accession>
<gene>
    <name evidence="10" type="primary">cpbD</name>
    <name evidence="10" type="ORF">CTKZ_28050</name>
</gene>
<evidence type="ECO:0000256" key="1">
    <source>
        <dbReference type="ARBA" id="ARBA00022729"/>
    </source>
</evidence>
<dbReference type="InterPro" id="IPR006311">
    <property type="entry name" value="TAT_signal"/>
</dbReference>
<dbReference type="InterPro" id="IPR003961">
    <property type="entry name" value="FN3_dom"/>
</dbReference>
<keyword evidence="11" id="KW-1185">Reference proteome</keyword>
<evidence type="ECO:0000256" key="7">
    <source>
        <dbReference type="SAM" id="SignalP"/>
    </source>
</evidence>
<keyword evidence="1 7" id="KW-0732">Signal</keyword>
<keyword evidence="3" id="KW-0119">Carbohydrate metabolism</keyword>
<sequence length="448" mass="46156">MSTVTALRRRALVGAAIAGLAAATLVALPASRAEAHGGLTYPQTRTYACYLDGLAGGQAAGQAGNMLPTNPICQQALAASNYPFYNWYGNLLGTIAGQHQTIADGTLCAPDPKFAAFNTPSTQWPTTRLQSGGRITFQYAATVPHPGWWTQWITKDGWDPSQPIGWDDLEPAPFDRVLNPPTRSGGPTGPEYYWTAQLPQKTGRHVILSIWERTDSPESFYNCSDVVFDGGGTTDPGDPGDPGDPVDTTAPTAPGTPTAAAVDGTTASLTWAASTDAVGVTGYTVHDAATGAVLARPTSPATTLSGLTPGTSYSVYVTATDAAGNVSARSSTLTFSSGTVPVGSCSVKFDVSNAWSGGFVGNVTISNESMTPVNGWQLTWTFTKGEKVTQAWNGTATQSGAVVTARSAAWNGTIAHHGAVTFGFMGSSSGAPGQPTGVALNGLPCALA</sequence>
<evidence type="ECO:0000259" key="9">
    <source>
        <dbReference type="PROSITE" id="PS51173"/>
    </source>
</evidence>
<evidence type="ECO:0000256" key="6">
    <source>
        <dbReference type="SAM" id="MobiDB-lite"/>
    </source>
</evidence>
<dbReference type="OrthoDB" id="5179374at2"/>
<dbReference type="InterPro" id="IPR051024">
    <property type="entry name" value="GlcNAc_Chitin_IntDeg"/>
</dbReference>
<dbReference type="SUPFAM" id="SSF49384">
    <property type="entry name" value="Carbohydrate-binding domain"/>
    <property type="match status" value="1"/>
</dbReference>
<dbReference type="Gene3D" id="2.70.50.50">
    <property type="entry name" value="chitin-binding protein cbp21"/>
    <property type="match status" value="1"/>
</dbReference>
<evidence type="ECO:0000313" key="11">
    <source>
        <dbReference type="Proteomes" id="UP000288246"/>
    </source>
</evidence>
<dbReference type="InterPro" id="IPR001919">
    <property type="entry name" value="CBD2"/>
</dbReference>
<dbReference type="InterPro" id="IPR036116">
    <property type="entry name" value="FN3_sf"/>
</dbReference>
<dbReference type="AlphaFoldDB" id="A0A401V2W8"/>
<dbReference type="Gene3D" id="2.60.40.290">
    <property type="match status" value="1"/>
</dbReference>
<feature type="domain" description="CBM2" evidence="9">
    <location>
        <begin position="338"/>
        <end position="448"/>
    </location>
</feature>
<evidence type="ECO:0000256" key="3">
    <source>
        <dbReference type="ARBA" id="ARBA00023277"/>
    </source>
</evidence>
<feature type="domain" description="Fibronectin type-III" evidence="8">
    <location>
        <begin position="253"/>
        <end position="342"/>
    </location>
</feature>
<dbReference type="Pfam" id="PF00041">
    <property type="entry name" value="fn3"/>
    <property type="match status" value="1"/>
</dbReference>
<dbReference type="GO" id="GO:0004553">
    <property type="term" value="F:hydrolase activity, hydrolyzing O-glycosyl compounds"/>
    <property type="evidence" value="ECO:0007669"/>
    <property type="project" value="InterPro"/>
</dbReference>
<dbReference type="Pfam" id="PF03067">
    <property type="entry name" value="LPMO_10"/>
    <property type="match status" value="1"/>
</dbReference>
<dbReference type="CDD" id="cd00063">
    <property type="entry name" value="FN3"/>
    <property type="match status" value="1"/>
</dbReference>
<dbReference type="InterPro" id="IPR008965">
    <property type="entry name" value="CBM2/CBM3_carb-bd_dom_sf"/>
</dbReference>
<evidence type="ECO:0000256" key="5">
    <source>
        <dbReference type="ARBA" id="ARBA00023326"/>
    </source>
</evidence>
<dbReference type="GO" id="GO:0000272">
    <property type="term" value="P:polysaccharide catabolic process"/>
    <property type="evidence" value="ECO:0007669"/>
    <property type="project" value="UniProtKB-KW"/>
</dbReference>
<dbReference type="GO" id="GO:0030247">
    <property type="term" value="F:polysaccharide binding"/>
    <property type="evidence" value="ECO:0007669"/>
    <property type="project" value="UniProtKB-UniRule"/>
</dbReference>
<dbReference type="SMART" id="SM00060">
    <property type="entry name" value="FN3"/>
    <property type="match status" value="1"/>
</dbReference>
<dbReference type="Gene3D" id="2.60.40.10">
    <property type="entry name" value="Immunoglobulins"/>
    <property type="match status" value="1"/>
</dbReference>